<dbReference type="RefSeq" id="WP_322418731.1">
    <property type="nucleotide sequence ID" value="NZ_CP139858.1"/>
</dbReference>
<keyword evidence="1" id="KW-0472">Membrane</keyword>
<gene>
    <name evidence="2" type="ORF">U0R22_002576</name>
</gene>
<dbReference type="Proteomes" id="UP001322481">
    <property type="component" value="Chromosome"/>
</dbReference>
<sequence>MLKRYGTLKSAFIGGMMDISSTRLASLLKEAMTPQPVPLAKADPVRTALIRELVQPAAPSLFAQRTAPALLAMPAAPMAVKSQQIASSGIVEAYQAQLDTRDEAVLATVAARRTAPEAETQRGAVPPAATANDNAPARAAGLSLLSFIPPQVPVPQNAAALGMPSGRRRPANQSHAAAVPNPEGLLVRIGFVSIMTGLLATMVFGFVLLLLR</sequence>
<name>A0ABZ0VP22_9HYPH</name>
<evidence type="ECO:0000313" key="2">
    <source>
        <dbReference type="EMBL" id="WQB98426.1"/>
    </source>
</evidence>
<proteinExistence type="predicted"/>
<reference evidence="2 3" key="1">
    <citation type="submission" date="2023-11" db="EMBL/GenBank/DDBJ databases">
        <authorList>
            <person name="Panchal A.K."/>
            <person name="Meaney J.S."/>
            <person name="Karas B.J."/>
            <person name="diCenzo G.C."/>
        </authorList>
    </citation>
    <scope>NUCLEOTIDE SEQUENCE [LARGE SCALE GENOMIC DNA]</scope>
    <source>
        <strain evidence="2 3">NZP2235</strain>
    </source>
</reference>
<accession>A0ABZ0VP22</accession>
<protein>
    <submittedName>
        <fullName evidence="2">Uncharacterized protein</fullName>
    </submittedName>
</protein>
<keyword evidence="3" id="KW-1185">Reference proteome</keyword>
<feature type="transmembrane region" description="Helical" evidence="1">
    <location>
        <begin position="185"/>
        <end position="211"/>
    </location>
</feature>
<organism evidence="2 3">
    <name type="scientific">Mesorhizobium huakuii</name>
    <dbReference type="NCBI Taxonomy" id="28104"/>
    <lineage>
        <taxon>Bacteria</taxon>
        <taxon>Pseudomonadati</taxon>
        <taxon>Pseudomonadota</taxon>
        <taxon>Alphaproteobacteria</taxon>
        <taxon>Hyphomicrobiales</taxon>
        <taxon>Phyllobacteriaceae</taxon>
        <taxon>Mesorhizobium</taxon>
    </lineage>
</organism>
<evidence type="ECO:0000256" key="1">
    <source>
        <dbReference type="SAM" id="Phobius"/>
    </source>
</evidence>
<keyword evidence="1" id="KW-1133">Transmembrane helix</keyword>
<keyword evidence="1" id="KW-0812">Transmembrane</keyword>
<dbReference type="EMBL" id="CP139858">
    <property type="protein sequence ID" value="WQB98426.1"/>
    <property type="molecule type" value="Genomic_DNA"/>
</dbReference>
<evidence type="ECO:0000313" key="3">
    <source>
        <dbReference type="Proteomes" id="UP001322481"/>
    </source>
</evidence>